<dbReference type="Proteomes" id="UP001307889">
    <property type="component" value="Chromosome 1"/>
</dbReference>
<protein>
    <submittedName>
        <fullName evidence="1">Palmitoyl protein thioesterase</fullName>
    </submittedName>
</protein>
<evidence type="ECO:0000313" key="2">
    <source>
        <dbReference type="Proteomes" id="UP001307889"/>
    </source>
</evidence>
<proteinExistence type="predicted"/>
<evidence type="ECO:0000313" key="1">
    <source>
        <dbReference type="EMBL" id="BES88356.1"/>
    </source>
</evidence>
<name>A0ABN7A7V3_9HEMI</name>
<dbReference type="Pfam" id="PF02089">
    <property type="entry name" value="Palm_thioest"/>
    <property type="match status" value="1"/>
</dbReference>
<dbReference type="InterPro" id="IPR029058">
    <property type="entry name" value="AB_hydrolase_fold"/>
</dbReference>
<dbReference type="Gene3D" id="3.40.50.1820">
    <property type="entry name" value="alpha/beta hydrolase"/>
    <property type="match status" value="1"/>
</dbReference>
<keyword evidence="2" id="KW-1185">Reference proteome</keyword>
<gene>
    <name evidence="1" type="ORF">NTJ_01163</name>
</gene>
<dbReference type="EMBL" id="AP028909">
    <property type="protein sequence ID" value="BES88356.1"/>
    <property type="molecule type" value="Genomic_DNA"/>
</dbReference>
<sequence length="88" mass="9757">MLSAVIVPAYSYKPVVIIHGVLSGNVTLYPLVRRIQEVHPGTEVYATDRFGGWSSLEPMWHQVLEIGADALQFMAYHPQGVHLIGISK</sequence>
<dbReference type="SUPFAM" id="SSF53474">
    <property type="entry name" value="alpha/beta-Hydrolases"/>
    <property type="match status" value="1"/>
</dbReference>
<accession>A0ABN7A7V3</accession>
<organism evidence="1 2">
    <name type="scientific">Nesidiocoris tenuis</name>
    <dbReference type="NCBI Taxonomy" id="355587"/>
    <lineage>
        <taxon>Eukaryota</taxon>
        <taxon>Metazoa</taxon>
        <taxon>Ecdysozoa</taxon>
        <taxon>Arthropoda</taxon>
        <taxon>Hexapoda</taxon>
        <taxon>Insecta</taxon>
        <taxon>Pterygota</taxon>
        <taxon>Neoptera</taxon>
        <taxon>Paraneoptera</taxon>
        <taxon>Hemiptera</taxon>
        <taxon>Heteroptera</taxon>
        <taxon>Panheteroptera</taxon>
        <taxon>Cimicomorpha</taxon>
        <taxon>Miridae</taxon>
        <taxon>Dicyphina</taxon>
        <taxon>Nesidiocoris</taxon>
    </lineage>
</organism>
<reference evidence="1 2" key="1">
    <citation type="submission" date="2023-09" db="EMBL/GenBank/DDBJ databases">
        <title>Nesidiocoris tenuis whole genome shotgun sequence.</title>
        <authorList>
            <person name="Shibata T."/>
            <person name="Shimoda M."/>
            <person name="Kobayashi T."/>
            <person name="Uehara T."/>
        </authorList>
    </citation>
    <scope>NUCLEOTIDE SEQUENCE [LARGE SCALE GENOMIC DNA]</scope>
    <source>
        <strain evidence="1 2">Japan</strain>
    </source>
</reference>